<feature type="signal peptide" evidence="1">
    <location>
        <begin position="1"/>
        <end position="19"/>
    </location>
</feature>
<dbReference type="GO" id="GO:0070206">
    <property type="term" value="P:protein trimerization"/>
    <property type="evidence" value="ECO:0007669"/>
    <property type="project" value="InterPro"/>
</dbReference>
<feature type="compositionally biased region" description="Low complexity" evidence="2">
    <location>
        <begin position="68"/>
        <end position="79"/>
    </location>
</feature>
<dbReference type="Pfam" id="PF16331">
    <property type="entry name" value="TolA_bind_tri"/>
    <property type="match status" value="1"/>
</dbReference>
<name>A0A2K9LQD6_9GAMM</name>
<comment type="similarity">
    <text evidence="1">Belongs to the CpoB family.</text>
</comment>
<dbReference type="OrthoDB" id="9768142at2"/>
<organism evidence="4 5">
    <name type="scientific">Ketobacter alkanivorans</name>
    <dbReference type="NCBI Taxonomy" id="1917421"/>
    <lineage>
        <taxon>Bacteria</taxon>
        <taxon>Pseudomonadati</taxon>
        <taxon>Pseudomonadota</taxon>
        <taxon>Gammaproteobacteria</taxon>
        <taxon>Pseudomonadales</taxon>
        <taxon>Ketobacteraceae</taxon>
        <taxon>Ketobacter</taxon>
    </lineage>
</organism>
<keyword evidence="1" id="KW-0131">Cell cycle</keyword>
<keyword evidence="1" id="KW-0732">Signal</keyword>
<dbReference type="Pfam" id="PF13174">
    <property type="entry name" value="TPR_6"/>
    <property type="match status" value="2"/>
</dbReference>
<accession>A0A2K9LQD6</accession>
<evidence type="ECO:0000259" key="3">
    <source>
        <dbReference type="Pfam" id="PF16331"/>
    </source>
</evidence>
<keyword evidence="1" id="KW-0175">Coiled coil</keyword>
<dbReference type="InterPro" id="IPR014162">
    <property type="entry name" value="CpoB_C"/>
</dbReference>
<comment type="function">
    <text evidence="1">Mediates coordination of peptidoglycan synthesis and outer membrane constriction during cell division.</text>
</comment>
<comment type="subcellular location">
    <subcellularLocation>
        <location evidence="1">Periplasm</location>
    </subcellularLocation>
</comment>
<dbReference type="Gene3D" id="1.20.5.110">
    <property type="match status" value="1"/>
</dbReference>
<dbReference type="Proteomes" id="UP000235116">
    <property type="component" value="Chromosome"/>
</dbReference>
<dbReference type="EMBL" id="CP022684">
    <property type="protein sequence ID" value="AUM14569.1"/>
    <property type="molecule type" value="Genomic_DNA"/>
</dbReference>
<feature type="domain" description="YbgF trimerisation" evidence="3">
    <location>
        <begin position="81"/>
        <end position="134"/>
    </location>
</feature>
<dbReference type="KEGG" id="kak:Kalk_19980"/>
<dbReference type="InterPro" id="IPR011990">
    <property type="entry name" value="TPR-like_helical_dom_sf"/>
</dbReference>
<feature type="region of interest" description="Disordered" evidence="2">
    <location>
        <begin position="22"/>
        <end position="81"/>
    </location>
</feature>
<dbReference type="AlphaFoldDB" id="A0A2K9LQD6"/>
<evidence type="ECO:0000313" key="4">
    <source>
        <dbReference type="EMBL" id="AUM14569.1"/>
    </source>
</evidence>
<dbReference type="Gene3D" id="1.25.40.10">
    <property type="entry name" value="Tetratricopeptide repeat domain"/>
    <property type="match status" value="1"/>
</dbReference>
<gene>
    <name evidence="4" type="primary">ygbF</name>
    <name evidence="1" type="synonym">cpoB</name>
    <name evidence="4" type="ORF">Kalk_19980</name>
</gene>
<feature type="chain" id="PRO_5015015804" description="Cell division coordinator CpoB" evidence="1">
    <location>
        <begin position="20"/>
        <end position="272"/>
    </location>
</feature>
<dbReference type="InterPro" id="IPR034706">
    <property type="entry name" value="CpoB"/>
</dbReference>
<dbReference type="GO" id="GO:0043093">
    <property type="term" value="P:FtsZ-dependent cytokinesis"/>
    <property type="evidence" value="ECO:0007669"/>
    <property type="project" value="UniProtKB-UniRule"/>
</dbReference>
<proteinExistence type="inferred from homology"/>
<reference evidence="5" key="1">
    <citation type="submission" date="2017-08" db="EMBL/GenBank/DDBJ databases">
        <title>Direct submision.</title>
        <authorList>
            <person name="Kim S.-J."/>
            <person name="Rhee S.-K."/>
        </authorList>
    </citation>
    <scope>NUCLEOTIDE SEQUENCE [LARGE SCALE GENOMIC DNA]</scope>
    <source>
        <strain evidence="5">GI5</strain>
    </source>
</reference>
<keyword evidence="1" id="KW-0132">Cell division</keyword>
<evidence type="ECO:0000256" key="2">
    <source>
        <dbReference type="SAM" id="MobiDB-lite"/>
    </source>
</evidence>
<dbReference type="SUPFAM" id="SSF48452">
    <property type="entry name" value="TPR-like"/>
    <property type="match status" value="1"/>
</dbReference>
<sequence length="272" mass="29474" precursor="true">MLRTLLVLAISTAAASAAAVPPYEPLPKTKSTSSSVPAQAPVDSGSGQYSGYSGTDTSFSYSPAVDNSTPSATGTGSPSWDTLSQIQQMQQEMLELRGMVEELKHQVDIMQKQERERYLDLDMRINQMQSGAAAKPSAGVAAPTVAKGDDKALYERASDLRKGGKYAEAIAVLQQLLQQSPSGLYAPYSEYWLGELYMVSDPVDLDLAKRHFINLLANHPDHVKVPDGMYKLGKLYAGKGETTKAKSTLNELVRQYPDKSAAKLAKDLLKTL</sequence>
<dbReference type="NCBIfam" id="TIGR02795">
    <property type="entry name" value="tol_pal_ybgF"/>
    <property type="match status" value="1"/>
</dbReference>
<feature type="coiled-coil region" evidence="1">
    <location>
        <begin position="86"/>
        <end position="113"/>
    </location>
</feature>
<protein>
    <recommendedName>
        <fullName evidence="1">Cell division coordinator CpoB</fullName>
    </recommendedName>
</protein>
<keyword evidence="5" id="KW-1185">Reference proteome</keyword>
<dbReference type="HAMAP" id="MF_02066">
    <property type="entry name" value="CpoB"/>
    <property type="match status" value="1"/>
</dbReference>
<dbReference type="RefSeq" id="WP_101895942.1">
    <property type="nucleotide sequence ID" value="NZ_CP022684.1"/>
</dbReference>
<dbReference type="InterPro" id="IPR019734">
    <property type="entry name" value="TPR_rpt"/>
</dbReference>
<keyword evidence="1" id="KW-0574">Periplasm</keyword>
<dbReference type="GO" id="GO:0030288">
    <property type="term" value="C:outer membrane-bounded periplasmic space"/>
    <property type="evidence" value="ECO:0007669"/>
    <property type="project" value="UniProtKB-UniRule"/>
</dbReference>
<evidence type="ECO:0000313" key="5">
    <source>
        <dbReference type="Proteomes" id="UP000235116"/>
    </source>
</evidence>
<evidence type="ECO:0000256" key="1">
    <source>
        <dbReference type="HAMAP-Rule" id="MF_02066"/>
    </source>
</evidence>
<feature type="compositionally biased region" description="Low complexity" evidence="2">
    <location>
        <begin position="43"/>
        <end position="58"/>
    </location>
</feature>
<dbReference type="InterPro" id="IPR032519">
    <property type="entry name" value="YbgF_tri"/>
</dbReference>